<dbReference type="KEGG" id="dgi:Desgi_0567"/>
<protein>
    <submittedName>
        <fullName evidence="1">Uncharacterized protein</fullName>
    </submittedName>
</protein>
<dbReference type="Proteomes" id="UP000013520">
    <property type="component" value="Chromosome"/>
</dbReference>
<dbReference type="EMBL" id="CP003273">
    <property type="protein sequence ID" value="AGL00129.1"/>
    <property type="molecule type" value="Genomic_DNA"/>
</dbReference>
<evidence type="ECO:0000313" key="2">
    <source>
        <dbReference type="Proteomes" id="UP000013520"/>
    </source>
</evidence>
<sequence length="76" mass="9032">MTNRDCEACPVKELQKIHRLVEKRVLEKLPEEMREPLLEAKRQMRLALRGLIGHVFEEKKACNEKHPVESRRIDLD</sequence>
<dbReference type="HOGENOM" id="CLU_2648572_0_0_9"/>
<dbReference type="STRING" id="767817.Desgi_0567"/>
<gene>
    <name evidence="1" type="ORF">Desgi_0567</name>
</gene>
<proteinExistence type="predicted"/>
<dbReference type="OrthoDB" id="1809458at2"/>
<accession>R4KC39</accession>
<dbReference type="AlphaFoldDB" id="R4KC39"/>
<evidence type="ECO:0000313" key="1">
    <source>
        <dbReference type="EMBL" id="AGL00129.1"/>
    </source>
</evidence>
<organism evidence="1 2">
    <name type="scientific">Desulfoscipio gibsoniae DSM 7213</name>
    <dbReference type="NCBI Taxonomy" id="767817"/>
    <lineage>
        <taxon>Bacteria</taxon>
        <taxon>Bacillati</taxon>
        <taxon>Bacillota</taxon>
        <taxon>Clostridia</taxon>
        <taxon>Eubacteriales</taxon>
        <taxon>Desulfallaceae</taxon>
        <taxon>Desulfoscipio</taxon>
    </lineage>
</organism>
<dbReference type="RefSeq" id="WP_006524042.1">
    <property type="nucleotide sequence ID" value="NC_021184.1"/>
</dbReference>
<reference evidence="1 2" key="1">
    <citation type="submission" date="2012-01" db="EMBL/GenBank/DDBJ databases">
        <title>Complete sequence of Desulfotomaculum gibsoniae DSM 7213.</title>
        <authorList>
            <consortium name="US DOE Joint Genome Institute"/>
            <person name="Lucas S."/>
            <person name="Han J."/>
            <person name="Lapidus A."/>
            <person name="Cheng J.-F."/>
            <person name="Goodwin L."/>
            <person name="Pitluck S."/>
            <person name="Peters L."/>
            <person name="Ovchinnikova G."/>
            <person name="Teshima H."/>
            <person name="Detter J.C."/>
            <person name="Han C."/>
            <person name="Tapia R."/>
            <person name="Land M."/>
            <person name="Hauser L."/>
            <person name="Kyrpides N."/>
            <person name="Ivanova N."/>
            <person name="Pagani I."/>
            <person name="Parshina S."/>
            <person name="Plugge C."/>
            <person name="Muyzer G."/>
            <person name="Kuever J."/>
            <person name="Ivanova A."/>
            <person name="Nazina T."/>
            <person name="Klenk H.-P."/>
            <person name="Brambilla E."/>
            <person name="Spring S."/>
            <person name="Stams A.F."/>
            <person name="Woyke T."/>
        </authorList>
    </citation>
    <scope>NUCLEOTIDE SEQUENCE [LARGE SCALE GENOMIC DNA]</scope>
    <source>
        <strain evidence="1 2">DSM 7213</strain>
    </source>
</reference>
<name>R4KC39_9FIRM</name>
<keyword evidence="2" id="KW-1185">Reference proteome</keyword>